<name>I7ZFE3_9GAMM</name>
<accession>I7ZFE3</accession>
<evidence type="ECO:0000313" key="3">
    <source>
        <dbReference type="EMBL" id="EIT70614.1"/>
    </source>
</evidence>
<organism evidence="3 4">
    <name type="scientific">Hydrocarboniphaga effusa AP103</name>
    <dbReference type="NCBI Taxonomy" id="1172194"/>
    <lineage>
        <taxon>Bacteria</taxon>
        <taxon>Pseudomonadati</taxon>
        <taxon>Pseudomonadota</taxon>
        <taxon>Gammaproteobacteria</taxon>
        <taxon>Nevskiales</taxon>
        <taxon>Nevskiaceae</taxon>
        <taxon>Hydrocarboniphaga</taxon>
    </lineage>
</organism>
<sequence length="169" mass="19458">MSGDRPSVGERLHVFIDAALRHGRSHLALLQYEWKQERSHILELTWRWALFAVAALTLYQLTAAFVVLVFWYTPWRLYAAGAMVLLTGGITYWSWAMVQRVLARSEQPFARSIEQFDKDREALERMTGRRKSEADDPPKVEGETSLSDVPASAERERSLKTPETLSRLH</sequence>
<keyword evidence="2" id="KW-0812">Transmembrane</keyword>
<dbReference type="InterPro" id="IPR009937">
    <property type="entry name" value="Phage_holin_3_6"/>
</dbReference>
<feature type="transmembrane region" description="Helical" evidence="2">
    <location>
        <begin position="77"/>
        <end position="95"/>
    </location>
</feature>
<protein>
    <recommendedName>
        <fullName evidence="5">Phage holin family protein</fullName>
    </recommendedName>
</protein>
<keyword evidence="4" id="KW-1185">Reference proteome</keyword>
<reference evidence="3 4" key="1">
    <citation type="journal article" date="2012" name="J. Bacteriol.">
        <title>Genome Sequence of n-Alkane-Degrading Hydrocarboniphaga effusa Strain AP103T (ATCC BAA-332T).</title>
        <authorList>
            <person name="Chang H.K."/>
            <person name="Zylstra G.J."/>
            <person name="Chae J.C."/>
        </authorList>
    </citation>
    <scope>NUCLEOTIDE SEQUENCE [LARGE SCALE GENOMIC DNA]</scope>
    <source>
        <strain evidence="3 4">AP103</strain>
    </source>
</reference>
<dbReference type="STRING" id="1172194.WQQ_07510"/>
<dbReference type="AlphaFoldDB" id="I7ZFE3"/>
<dbReference type="EMBL" id="AKGD01000001">
    <property type="protein sequence ID" value="EIT70614.1"/>
    <property type="molecule type" value="Genomic_DNA"/>
</dbReference>
<evidence type="ECO:0008006" key="5">
    <source>
        <dbReference type="Google" id="ProtNLM"/>
    </source>
</evidence>
<dbReference type="Proteomes" id="UP000003704">
    <property type="component" value="Unassembled WGS sequence"/>
</dbReference>
<dbReference type="Pfam" id="PF07332">
    <property type="entry name" value="Phage_holin_3_6"/>
    <property type="match status" value="1"/>
</dbReference>
<feature type="compositionally biased region" description="Basic and acidic residues" evidence="1">
    <location>
        <begin position="120"/>
        <end position="142"/>
    </location>
</feature>
<evidence type="ECO:0000256" key="2">
    <source>
        <dbReference type="SAM" id="Phobius"/>
    </source>
</evidence>
<evidence type="ECO:0000256" key="1">
    <source>
        <dbReference type="SAM" id="MobiDB-lite"/>
    </source>
</evidence>
<comment type="caution">
    <text evidence="3">The sequence shown here is derived from an EMBL/GenBank/DDBJ whole genome shotgun (WGS) entry which is preliminary data.</text>
</comment>
<dbReference type="RefSeq" id="WP_007183707.1">
    <property type="nucleotide sequence ID" value="NZ_AKGD01000001.1"/>
</dbReference>
<feature type="transmembrane region" description="Helical" evidence="2">
    <location>
        <begin position="48"/>
        <end position="71"/>
    </location>
</feature>
<proteinExistence type="predicted"/>
<keyword evidence="2" id="KW-0472">Membrane</keyword>
<feature type="region of interest" description="Disordered" evidence="1">
    <location>
        <begin position="120"/>
        <end position="169"/>
    </location>
</feature>
<gene>
    <name evidence="3" type="ORF">WQQ_07510</name>
</gene>
<evidence type="ECO:0000313" key="4">
    <source>
        <dbReference type="Proteomes" id="UP000003704"/>
    </source>
</evidence>
<keyword evidence="2" id="KW-1133">Transmembrane helix</keyword>